<feature type="chain" id="PRO_5015796922" description="RND transporter" evidence="2">
    <location>
        <begin position="20"/>
        <end position="450"/>
    </location>
</feature>
<keyword evidence="2" id="KW-0812">Transmembrane</keyword>
<dbReference type="AlphaFoldDB" id="A0A2W5FPF9"/>
<dbReference type="Proteomes" id="UP000249739">
    <property type="component" value="Unassembled WGS sequence"/>
</dbReference>
<proteinExistence type="inferred from homology"/>
<reference evidence="4 5" key="1">
    <citation type="submission" date="2017-08" db="EMBL/GenBank/DDBJ databases">
        <title>Infants hospitalized years apart are colonized by the same room-sourced microbial strains.</title>
        <authorList>
            <person name="Brooks B."/>
            <person name="Olm M.R."/>
            <person name="Firek B.A."/>
            <person name="Baker R."/>
            <person name="Thomas B.C."/>
            <person name="Morowitz M.J."/>
            <person name="Banfield J.F."/>
        </authorList>
    </citation>
    <scope>NUCLEOTIDE SEQUENCE [LARGE SCALE GENOMIC DNA]</scope>
    <source>
        <strain evidence="4">S2_006_000_R2_64</strain>
    </source>
</reference>
<dbReference type="GO" id="GO:0005886">
    <property type="term" value="C:plasma membrane"/>
    <property type="evidence" value="ECO:0007669"/>
    <property type="project" value="UniProtKB-SubCell"/>
</dbReference>
<dbReference type="Gene3D" id="2.20.200.10">
    <property type="entry name" value="Outer membrane efflux proteins (OEP)"/>
    <property type="match status" value="1"/>
</dbReference>
<keyword evidence="3" id="KW-0175">Coiled coil</keyword>
<dbReference type="GO" id="GO:0015562">
    <property type="term" value="F:efflux transmembrane transporter activity"/>
    <property type="evidence" value="ECO:0007669"/>
    <property type="project" value="InterPro"/>
</dbReference>
<protein>
    <recommendedName>
        <fullName evidence="6">RND transporter</fullName>
    </recommendedName>
</protein>
<evidence type="ECO:0000256" key="3">
    <source>
        <dbReference type="SAM" id="Coils"/>
    </source>
</evidence>
<dbReference type="EMBL" id="QFOT01000031">
    <property type="protein sequence ID" value="PZP56284.1"/>
    <property type="molecule type" value="Genomic_DNA"/>
</dbReference>
<dbReference type="PANTHER" id="PTHR30203:SF25">
    <property type="entry name" value="OUTER MEMBRANE PROTEIN-RELATED"/>
    <property type="match status" value="1"/>
</dbReference>
<comment type="subcellular location">
    <subcellularLocation>
        <location evidence="2">Cell membrane</location>
        <topology evidence="2">Lipid-anchor</topology>
    </subcellularLocation>
</comment>
<keyword evidence="2" id="KW-0472">Membrane</keyword>
<comment type="caution">
    <text evidence="4">The sequence shown here is derived from an EMBL/GenBank/DDBJ whole genome shotgun (WGS) entry which is preliminary data.</text>
</comment>
<dbReference type="SUPFAM" id="SSF56954">
    <property type="entry name" value="Outer membrane efflux proteins (OEP)"/>
    <property type="match status" value="1"/>
</dbReference>
<accession>A0A2W5FPF9</accession>
<comment type="similarity">
    <text evidence="1 2">Belongs to the outer membrane factor (OMF) (TC 1.B.17) family.</text>
</comment>
<dbReference type="PROSITE" id="PS51257">
    <property type="entry name" value="PROKAR_LIPOPROTEIN"/>
    <property type="match status" value="1"/>
</dbReference>
<dbReference type="NCBIfam" id="TIGR01845">
    <property type="entry name" value="outer_NodT"/>
    <property type="match status" value="1"/>
</dbReference>
<evidence type="ECO:0000313" key="5">
    <source>
        <dbReference type="Proteomes" id="UP000249739"/>
    </source>
</evidence>
<sequence length="450" mass="49256">MKYILLVTTSLMLSGCLLTTPEHETIPSPAVWTASTQGIEKQTPQNLHGWWKGFNDPALNQLVDIALKGSPDRRMAEARILEARGLRRAVNSALFPQLQASGSAGRAKNLNTNFKAGELYDAGFDASYEIDIFGRNRSNSDAADANFEARSAEYHDVSLTLVSEVTRAYVELRAAQKQSEIAYKNLEAQQKTLELVRQQKELGEAPQLDVERSEGLVNTTKASIPEFDRQADNARLRLSVLTGEMPEKIKPLVEAKSDVISDIKPVLLAPAEVINQRPDVRAAQFNLEAQTSLTKAEIASIFPTVTLAGFFGIADTALIDSTTIWSSGISAAVSLLNFGRISGNIDAAKARETQSFELWRKTVLQAVTDVEISLTDYAHIKERKVTLQQAAANAERSLNLSQQLYKEGEVSFLDVLDAQRTVNNANAEVVGAEEALSLSLVALYKSLGVY</sequence>
<keyword evidence="2" id="KW-0564">Palmitate</keyword>
<name>A0A2W5FPF9_9BACT</name>
<feature type="coiled-coil region" evidence="3">
    <location>
        <begin position="377"/>
        <end position="435"/>
    </location>
</feature>
<evidence type="ECO:0000256" key="1">
    <source>
        <dbReference type="ARBA" id="ARBA00007613"/>
    </source>
</evidence>
<dbReference type="InterPro" id="IPR010131">
    <property type="entry name" value="MdtP/NodT-like"/>
</dbReference>
<evidence type="ECO:0000256" key="2">
    <source>
        <dbReference type="RuleBase" id="RU362097"/>
    </source>
</evidence>
<keyword evidence="2" id="KW-1134">Transmembrane beta strand</keyword>
<organism evidence="4 5">
    <name type="scientific">Micavibrio aeruginosavorus</name>
    <dbReference type="NCBI Taxonomy" id="349221"/>
    <lineage>
        <taxon>Bacteria</taxon>
        <taxon>Pseudomonadati</taxon>
        <taxon>Bdellovibrionota</taxon>
        <taxon>Bdellovibrionia</taxon>
        <taxon>Bdellovibrionales</taxon>
        <taxon>Pseudobdellovibrionaceae</taxon>
        <taxon>Micavibrio</taxon>
    </lineage>
</organism>
<dbReference type="Pfam" id="PF02321">
    <property type="entry name" value="OEP"/>
    <property type="match status" value="2"/>
</dbReference>
<gene>
    <name evidence="4" type="ORF">DI586_04215</name>
</gene>
<dbReference type="InterPro" id="IPR003423">
    <property type="entry name" value="OMP_efflux"/>
</dbReference>
<dbReference type="Gene3D" id="1.20.1600.10">
    <property type="entry name" value="Outer membrane efflux proteins (OEP)"/>
    <property type="match status" value="1"/>
</dbReference>
<keyword evidence="2" id="KW-0449">Lipoprotein</keyword>
<dbReference type="PANTHER" id="PTHR30203">
    <property type="entry name" value="OUTER MEMBRANE CATION EFFLUX PROTEIN"/>
    <property type="match status" value="1"/>
</dbReference>
<evidence type="ECO:0008006" key="6">
    <source>
        <dbReference type="Google" id="ProtNLM"/>
    </source>
</evidence>
<keyword evidence="2" id="KW-0732">Signal</keyword>
<evidence type="ECO:0000313" key="4">
    <source>
        <dbReference type="EMBL" id="PZP56284.1"/>
    </source>
</evidence>
<feature type="signal peptide" evidence="2">
    <location>
        <begin position="1"/>
        <end position="19"/>
    </location>
</feature>